<dbReference type="AlphaFoldDB" id="A0AAV3PCR4"/>
<sequence length="231" mass="27062">MDNTPNPTHDRITLNEFHYDGTNFIEWSQSLKTTLQSKDKEYILDIDTPMIPYDDDPVYMKREYIEYLDDAKETKFIMQVCMEHSFKRIFALSTPKEIYDQLKFDFIERLKSKYFEMLCRLINMNNQNSHMSDMMKMIGLLQYSEISISGVLAKEIIHGIYLEDCTRVVSVYNPVKVDFVLSSIYKKIISDKYERVKEKFCLTSGALKVNESGKRTGSPMAMGIFELPRAN</sequence>
<comment type="caution">
    <text evidence="1">The sequence shown here is derived from an EMBL/GenBank/DDBJ whole genome shotgun (WGS) entry which is preliminary data.</text>
</comment>
<evidence type="ECO:0000313" key="2">
    <source>
        <dbReference type="Proteomes" id="UP001454036"/>
    </source>
</evidence>
<dbReference type="EMBL" id="BAABME010001421">
    <property type="protein sequence ID" value="GAA0149527.1"/>
    <property type="molecule type" value="Genomic_DNA"/>
</dbReference>
<keyword evidence="2" id="KW-1185">Reference proteome</keyword>
<reference evidence="1 2" key="1">
    <citation type="submission" date="2024-01" db="EMBL/GenBank/DDBJ databases">
        <title>The complete chloroplast genome sequence of Lithospermum erythrorhizon: insights into the phylogenetic relationship among Boraginaceae species and the maternal lineages of purple gromwells.</title>
        <authorList>
            <person name="Okada T."/>
            <person name="Watanabe K."/>
        </authorList>
    </citation>
    <scope>NUCLEOTIDE SEQUENCE [LARGE SCALE GENOMIC DNA]</scope>
</reference>
<name>A0AAV3PCR4_LITER</name>
<protein>
    <submittedName>
        <fullName evidence="1">Uncharacterized protein</fullName>
    </submittedName>
</protein>
<organism evidence="1 2">
    <name type="scientific">Lithospermum erythrorhizon</name>
    <name type="common">Purple gromwell</name>
    <name type="synonym">Lithospermum officinale var. erythrorhizon</name>
    <dbReference type="NCBI Taxonomy" id="34254"/>
    <lineage>
        <taxon>Eukaryota</taxon>
        <taxon>Viridiplantae</taxon>
        <taxon>Streptophyta</taxon>
        <taxon>Embryophyta</taxon>
        <taxon>Tracheophyta</taxon>
        <taxon>Spermatophyta</taxon>
        <taxon>Magnoliopsida</taxon>
        <taxon>eudicotyledons</taxon>
        <taxon>Gunneridae</taxon>
        <taxon>Pentapetalae</taxon>
        <taxon>asterids</taxon>
        <taxon>lamiids</taxon>
        <taxon>Boraginales</taxon>
        <taxon>Boraginaceae</taxon>
        <taxon>Boraginoideae</taxon>
        <taxon>Lithospermeae</taxon>
        <taxon>Lithospermum</taxon>
    </lineage>
</organism>
<accession>A0AAV3PCR4</accession>
<gene>
    <name evidence="1" type="ORF">LIER_08678</name>
</gene>
<dbReference type="Proteomes" id="UP001454036">
    <property type="component" value="Unassembled WGS sequence"/>
</dbReference>
<evidence type="ECO:0000313" key="1">
    <source>
        <dbReference type="EMBL" id="GAA0149527.1"/>
    </source>
</evidence>
<proteinExistence type="predicted"/>